<dbReference type="VEuPathDB" id="TriTrypDB:TvY486_0807160"/>
<gene>
    <name evidence="1" type="ORF">TVY486_0807160</name>
</gene>
<organism evidence="1">
    <name type="scientific">Trypanosoma vivax (strain Y486)</name>
    <dbReference type="NCBI Taxonomy" id="1055687"/>
    <lineage>
        <taxon>Eukaryota</taxon>
        <taxon>Discoba</taxon>
        <taxon>Euglenozoa</taxon>
        <taxon>Kinetoplastea</taxon>
        <taxon>Metakinetoplastina</taxon>
        <taxon>Trypanosomatida</taxon>
        <taxon>Trypanosomatidae</taxon>
        <taxon>Trypanosoma</taxon>
        <taxon>Duttonella</taxon>
    </lineage>
</organism>
<reference evidence="1" key="1">
    <citation type="journal article" date="2012" name="Proc. Natl. Acad. Sci. U.S.A.">
        <title>Antigenic diversity is generated by distinct evolutionary mechanisms in African trypanosome species.</title>
        <authorList>
            <person name="Jackson A.P."/>
            <person name="Berry A."/>
            <person name="Aslett M."/>
            <person name="Allison H.C."/>
            <person name="Burton P."/>
            <person name="Vavrova-Anderson J."/>
            <person name="Brown R."/>
            <person name="Browne H."/>
            <person name="Corton N."/>
            <person name="Hauser H."/>
            <person name="Gamble J."/>
            <person name="Gilderthorp R."/>
            <person name="Marcello L."/>
            <person name="McQuillan J."/>
            <person name="Otto T.D."/>
            <person name="Quail M.A."/>
            <person name="Sanders M.J."/>
            <person name="van Tonder A."/>
            <person name="Ginger M.L."/>
            <person name="Field M.C."/>
            <person name="Barry J.D."/>
            <person name="Hertz-Fowler C."/>
            <person name="Berriman M."/>
        </authorList>
    </citation>
    <scope>NUCLEOTIDE SEQUENCE</scope>
    <source>
        <strain evidence="1">Y486</strain>
    </source>
</reference>
<sequence length="174" mass="19729">MLALQPTRLVSQLNSPLFVFPSLSFRFFTLFTSFKKRKKSREKTVALAHTCFPYFVSVSCMHGLATIPPRQLQLSSRPIEVARLMLRREQVAMLMHSSRRVVVWEETAAIINLNILSVSSGGDAGLQCPTYGPLSKNGSMGVVKVLIRLCTFQYYHRHRIVTYMLSALVHRADL</sequence>
<evidence type="ECO:0000313" key="1">
    <source>
        <dbReference type="EMBL" id="CCC50109.1"/>
    </source>
</evidence>
<dbReference type="EMBL" id="HE573024">
    <property type="protein sequence ID" value="CCC50109.1"/>
    <property type="molecule type" value="Genomic_DNA"/>
</dbReference>
<protein>
    <submittedName>
        <fullName evidence="1">Uncharacterized protein</fullName>
    </submittedName>
</protein>
<name>G0TZT1_TRYVY</name>
<dbReference type="AlphaFoldDB" id="G0TZT1"/>
<proteinExistence type="predicted"/>
<accession>G0TZT1</accession>